<dbReference type="SUPFAM" id="SSF47413">
    <property type="entry name" value="lambda repressor-like DNA-binding domains"/>
    <property type="match status" value="1"/>
</dbReference>
<proteinExistence type="predicted"/>
<dbReference type="eggNOG" id="COG1609">
    <property type="taxonomic scope" value="Bacteria"/>
</dbReference>
<dbReference type="PROSITE" id="PS50932">
    <property type="entry name" value="HTH_LACI_2"/>
    <property type="match status" value="1"/>
</dbReference>
<dbReference type="PROSITE" id="PS00356">
    <property type="entry name" value="HTH_LACI_1"/>
    <property type="match status" value="1"/>
</dbReference>
<evidence type="ECO:0000313" key="7">
    <source>
        <dbReference type="EMBL" id="EGQ26478.1"/>
    </source>
</evidence>
<dbReference type="GO" id="GO:0000976">
    <property type="term" value="F:transcription cis-regulatory region binding"/>
    <property type="evidence" value="ECO:0007669"/>
    <property type="project" value="TreeGrafter"/>
</dbReference>
<dbReference type="InterPro" id="IPR000843">
    <property type="entry name" value="HTH_LacI"/>
</dbReference>
<name>F9DRS5_9BACL</name>
<reference evidence="7 8" key="1">
    <citation type="submission" date="2011-04" db="EMBL/GenBank/DDBJ databases">
        <authorList>
            <person name="Muzny D."/>
            <person name="Qin X."/>
            <person name="Deng J."/>
            <person name="Jiang H."/>
            <person name="Liu Y."/>
            <person name="Qu J."/>
            <person name="Song X.-Z."/>
            <person name="Zhang L."/>
            <person name="Thornton R."/>
            <person name="Coyle M."/>
            <person name="Francisco L."/>
            <person name="Jackson L."/>
            <person name="Javaid M."/>
            <person name="Korchina V."/>
            <person name="Kovar C."/>
            <person name="Mata R."/>
            <person name="Mathew T."/>
            <person name="Ngo R."/>
            <person name="Nguyen L."/>
            <person name="Nguyen N."/>
            <person name="Okwuonu G."/>
            <person name="Ongeri F."/>
            <person name="Pham C."/>
            <person name="Simmons D."/>
            <person name="Wilczek-Boney K."/>
            <person name="Hale W."/>
            <person name="Jakkamsetti A."/>
            <person name="Pham P."/>
            <person name="Ruth R."/>
            <person name="San Lucas F."/>
            <person name="Warren J."/>
            <person name="Zhang J."/>
            <person name="Zhao Z."/>
            <person name="Zhou C."/>
            <person name="Zhu D."/>
            <person name="Lee S."/>
            <person name="Bess C."/>
            <person name="Blankenburg K."/>
            <person name="Forbes L."/>
            <person name="Fu Q."/>
            <person name="Gubbala S."/>
            <person name="Hirani K."/>
            <person name="Jayaseelan J.C."/>
            <person name="Lara F."/>
            <person name="Munidasa M."/>
            <person name="Palculict T."/>
            <person name="Patil S."/>
            <person name="Pu L.-L."/>
            <person name="Saada N."/>
            <person name="Tang L."/>
            <person name="Weissenberger G."/>
            <person name="Zhu Y."/>
            <person name="Hemphill L."/>
            <person name="Shang Y."/>
            <person name="Youmans B."/>
            <person name="Ayvaz T."/>
            <person name="Ross M."/>
            <person name="Santibanez J."/>
            <person name="Aqrawi P."/>
            <person name="Gross S."/>
            <person name="Joshi V."/>
            <person name="Fowler G."/>
            <person name="Nazareth L."/>
            <person name="Reid J."/>
            <person name="Worley K."/>
            <person name="Petrosino J."/>
            <person name="Highlander S."/>
            <person name="Gibbs R."/>
        </authorList>
    </citation>
    <scope>NUCLEOTIDE SEQUENCE [LARGE SCALE GENOMIC DNA]</scope>
    <source>
        <strain evidence="7 8">2681</strain>
    </source>
</reference>
<dbReference type="Gene3D" id="3.40.50.2300">
    <property type="match status" value="2"/>
</dbReference>
<feature type="domain" description="HTH cro/C1-type" evidence="6">
    <location>
        <begin position="5"/>
        <end position="53"/>
    </location>
</feature>
<dbReference type="InterPro" id="IPR001387">
    <property type="entry name" value="Cro/C1-type_HTH"/>
</dbReference>
<dbReference type="InterPro" id="IPR010982">
    <property type="entry name" value="Lambda_DNA-bd_dom_sf"/>
</dbReference>
<evidence type="ECO:0000259" key="6">
    <source>
        <dbReference type="PROSITE" id="PS50943"/>
    </source>
</evidence>
<dbReference type="PANTHER" id="PTHR30146:SF148">
    <property type="entry name" value="HTH-TYPE TRANSCRIPTIONAL REPRESSOR PURR-RELATED"/>
    <property type="match status" value="1"/>
</dbReference>
<dbReference type="SUPFAM" id="SSF53822">
    <property type="entry name" value="Periplasmic binding protein-like I"/>
    <property type="match status" value="1"/>
</dbReference>
<dbReference type="InterPro" id="IPR028082">
    <property type="entry name" value="Peripla_BP_I"/>
</dbReference>
<protein>
    <submittedName>
        <fullName evidence="7">LacI family transcriptional regulator</fullName>
    </submittedName>
</protein>
<dbReference type="PANTHER" id="PTHR30146">
    <property type="entry name" value="LACI-RELATED TRANSCRIPTIONAL REPRESSOR"/>
    <property type="match status" value="1"/>
</dbReference>
<dbReference type="PROSITE" id="PS50943">
    <property type="entry name" value="HTH_CROC1"/>
    <property type="match status" value="1"/>
</dbReference>
<keyword evidence="3" id="KW-0238">DNA-binding</keyword>
<dbReference type="EMBL" id="AFPZ01000041">
    <property type="protein sequence ID" value="EGQ26478.1"/>
    <property type="molecule type" value="Genomic_DNA"/>
</dbReference>
<dbReference type="GO" id="GO:0003700">
    <property type="term" value="F:DNA-binding transcription factor activity"/>
    <property type="evidence" value="ECO:0007669"/>
    <property type="project" value="TreeGrafter"/>
</dbReference>
<dbReference type="HOGENOM" id="CLU_037628_6_0_9"/>
<accession>F9DRS5</accession>
<feature type="domain" description="HTH lacI-type" evidence="5">
    <location>
        <begin position="4"/>
        <end position="59"/>
    </location>
</feature>
<dbReference type="Gene3D" id="1.10.260.40">
    <property type="entry name" value="lambda repressor-like DNA-binding domains"/>
    <property type="match status" value="1"/>
</dbReference>
<gene>
    <name evidence="7" type="primary">kdgR</name>
    <name evidence="7" type="ORF">HMPREF9372_1505</name>
</gene>
<keyword evidence="1" id="KW-0678">Repressor</keyword>
<evidence type="ECO:0000313" key="8">
    <source>
        <dbReference type="Proteomes" id="UP000005316"/>
    </source>
</evidence>
<keyword evidence="4" id="KW-0804">Transcription</keyword>
<sequence>MKTVTMADVAKKANVSKSTVSQFVNARYEFMSQETKERLEAIIQELNYKPNYVAKSLKQKKTSTIGVVVANILHTFSTQVIRAIEDHCNTENIHVIVCNADDNPQKERNYIEMLRAKQVDGLILFPTGGNLDLYQMMEKELYPLIFVDRMVEETTVSTILLDNQAASEMLVDHLVENGYKKIAFVTTSLEGKLTPRIERLEGYLKGLRRHSLPINEQHYSGVKKDAMNEEFARMFDGKQSPDSIICGNDLTLLEALKFFKQRGMDIPTDVALVSIDEVPYSEIFEPSLTIASQPAFQMGKEAADLLIEKINKGEGQQNRIVRYPPRLIMRESSLKRRESR</sequence>
<dbReference type="AlphaFoldDB" id="F9DRS5"/>
<evidence type="ECO:0000259" key="5">
    <source>
        <dbReference type="PROSITE" id="PS50932"/>
    </source>
</evidence>
<evidence type="ECO:0000256" key="3">
    <source>
        <dbReference type="ARBA" id="ARBA00023125"/>
    </source>
</evidence>
<dbReference type="CDD" id="cd19977">
    <property type="entry name" value="PBP1_EndR-like"/>
    <property type="match status" value="1"/>
</dbReference>
<evidence type="ECO:0000256" key="2">
    <source>
        <dbReference type="ARBA" id="ARBA00023015"/>
    </source>
</evidence>
<dbReference type="SMART" id="SM00354">
    <property type="entry name" value="HTH_LACI"/>
    <property type="match status" value="1"/>
</dbReference>
<dbReference type="Proteomes" id="UP000005316">
    <property type="component" value="Unassembled WGS sequence"/>
</dbReference>
<dbReference type="Pfam" id="PF13377">
    <property type="entry name" value="Peripla_BP_3"/>
    <property type="match status" value="1"/>
</dbReference>
<comment type="caution">
    <text evidence="7">The sequence shown here is derived from an EMBL/GenBank/DDBJ whole genome shotgun (WGS) entry which is preliminary data.</text>
</comment>
<dbReference type="RefSeq" id="WP_009766372.1">
    <property type="nucleotide sequence ID" value="NZ_GL982997.1"/>
</dbReference>
<dbReference type="Pfam" id="PF00356">
    <property type="entry name" value="LacI"/>
    <property type="match status" value="1"/>
</dbReference>
<organism evidence="7 8">
    <name type="scientific">Sporosarcina newyorkensis 2681</name>
    <dbReference type="NCBI Taxonomy" id="1027292"/>
    <lineage>
        <taxon>Bacteria</taxon>
        <taxon>Bacillati</taxon>
        <taxon>Bacillota</taxon>
        <taxon>Bacilli</taxon>
        <taxon>Bacillales</taxon>
        <taxon>Caryophanaceae</taxon>
        <taxon>Sporosarcina</taxon>
    </lineage>
</organism>
<dbReference type="InterPro" id="IPR046335">
    <property type="entry name" value="LacI/GalR-like_sensor"/>
</dbReference>
<keyword evidence="2" id="KW-0805">Transcription regulation</keyword>
<dbReference type="OrthoDB" id="9784962at2"/>
<evidence type="ECO:0000256" key="4">
    <source>
        <dbReference type="ARBA" id="ARBA00023163"/>
    </source>
</evidence>
<evidence type="ECO:0000256" key="1">
    <source>
        <dbReference type="ARBA" id="ARBA00022491"/>
    </source>
</evidence>
<dbReference type="CDD" id="cd01392">
    <property type="entry name" value="HTH_LacI"/>
    <property type="match status" value="1"/>
</dbReference>